<keyword evidence="2" id="KW-1185">Reference proteome</keyword>
<reference evidence="1 2" key="1">
    <citation type="journal article" date="2021" name="J. Hered.">
        <title>A chromosome-level genome assembly of the parasitoid wasp, Cotesia glomerata (Hymenoptera: Braconidae).</title>
        <authorList>
            <person name="Pinto B.J."/>
            <person name="Weis J.J."/>
            <person name="Gamble T."/>
            <person name="Ode P.J."/>
            <person name="Paul R."/>
            <person name="Zaspel J.M."/>
        </authorList>
    </citation>
    <scope>NUCLEOTIDE SEQUENCE [LARGE SCALE GENOMIC DNA]</scope>
    <source>
        <strain evidence="1">CgM1</strain>
    </source>
</reference>
<proteinExistence type="predicted"/>
<name>A0AAV7J2Z6_COTGL</name>
<gene>
    <name evidence="1" type="ORF">KQX54_011227</name>
</gene>
<dbReference type="AlphaFoldDB" id="A0AAV7J2Z6"/>
<evidence type="ECO:0000313" key="2">
    <source>
        <dbReference type="Proteomes" id="UP000826195"/>
    </source>
</evidence>
<comment type="caution">
    <text evidence="1">The sequence shown here is derived from an EMBL/GenBank/DDBJ whole genome shotgun (WGS) entry which is preliminary data.</text>
</comment>
<organism evidence="1 2">
    <name type="scientific">Cotesia glomerata</name>
    <name type="common">Lepidopteran parasitic wasp</name>
    <name type="synonym">Apanteles glomeratus</name>
    <dbReference type="NCBI Taxonomy" id="32391"/>
    <lineage>
        <taxon>Eukaryota</taxon>
        <taxon>Metazoa</taxon>
        <taxon>Ecdysozoa</taxon>
        <taxon>Arthropoda</taxon>
        <taxon>Hexapoda</taxon>
        <taxon>Insecta</taxon>
        <taxon>Pterygota</taxon>
        <taxon>Neoptera</taxon>
        <taxon>Endopterygota</taxon>
        <taxon>Hymenoptera</taxon>
        <taxon>Apocrita</taxon>
        <taxon>Ichneumonoidea</taxon>
        <taxon>Braconidae</taxon>
        <taxon>Microgastrinae</taxon>
        <taxon>Cotesia</taxon>
    </lineage>
</organism>
<dbReference type="Proteomes" id="UP000826195">
    <property type="component" value="Unassembled WGS sequence"/>
</dbReference>
<protein>
    <submittedName>
        <fullName evidence="1">Uncharacterized protein</fullName>
    </submittedName>
</protein>
<evidence type="ECO:0000313" key="1">
    <source>
        <dbReference type="EMBL" id="KAH0564290.1"/>
    </source>
</evidence>
<dbReference type="EMBL" id="JAHXZJ010000002">
    <property type="protein sequence ID" value="KAH0564290.1"/>
    <property type="molecule type" value="Genomic_DNA"/>
</dbReference>
<accession>A0AAV7J2Z6</accession>
<sequence>MEKLEIVGGRGGKRVVDKIRVVSVTKRATAGGPQMPGITGFYIPQRDIDPIVLSVGPTARTTLRDV</sequence>